<evidence type="ECO:0000313" key="2">
    <source>
        <dbReference type="WBParaSite" id="PSAMB.scaffold1530size30406.g13677.t1"/>
    </source>
</evidence>
<dbReference type="Proteomes" id="UP000887566">
    <property type="component" value="Unplaced"/>
</dbReference>
<protein>
    <submittedName>
        <fullName evidence="2">Uncharacterized protein</fullName>
    </submittedName>
</protein>
<name>A0A914V4E0_9BILA</name>
<proteinExistence type="predicted"/>
<accession>A0A914V4E0</accession>
<sequence>MGHWQRLFLRRYIPSNGQRHYKPAESWSATLKGNSSTPAQNDLLSWCDFEGTVPKAFVWKFFNTLQESKSAVKGEASGWRANVRLTSFIANQSATTPKGRTHSERLA</sequence>
<keyword evidence="1" id="KW-1185">Reference proteome</keyword>
<organism evidence="1 2">
    <name type="scientific">Plectus sambesii</name>
    <dbReference type="NCBI Taxonomy" id="2011161"/>
    <lineage>
        <taxon>Eukaryota</taxon>
        <taxon>Metazoa</taxon>
        <taxon>Ecdysozoa</taxon>
        <taxon>Nematoda</taxon>
        <taxon>Chromadorea</taxon>
        <taxon>Plectida</taxon>
        <taxon>Plectina</taxon>
        <taxon>Plectoidea</taxon>
        <taxon>Plectidae</taxon>
        <taxon>Plectus</taxon>
    </lineage>
</organism>
<dbReference type="AlphaFoldDB" id="A0A914V4E0"/>
<dbReference type="WBParaSite" id="PSAMB.scaffold1530size30406.g13677.t1">
    <property type="protein sequence ID" value="PSAMB.scaffold1530size30406.g13677.t1"/>
    <property type="gene ID" value="PSAMB.scaffold1530size30406.g13677"/>
</dbReference>
<evidence type="ECO:0000313" key="1">
    <source>
        <dbReference type="Proteomes" id="UP000887566"/>
    </source>
</evidence>
<reference evidence="2" key="1">
    <citation type="submission" date="2022-11" db="UniProtKB">
        <authorList>
            <consortium name="WormBaseParasite"/>
        </authorList>
    </citation>
    <scope>IDENTIFICATION</scope>
</reference>